<feature type="domain" description="Glycosyltransferase subfamily 4-like N-terminal" evidence="2">
    <location>
        <begin position="14"/>
        <end position="171"/>
    </location>
</feature>
<dbReference type="Pfam" id="PF13439">
    <property type="entry name" value="Glyco_transf_4"/>
    <property type="match status" value="1"/>
</dbReference>
<evidence type="ECO:0000313" key="4">
    <source>
        <dbReference type="Proteomes" id="UP000176186"/>
    </source>
</evidence>
<dbReference type="Gene3D" id="3.40.50.2000">
    <property type="entry name" value="Glycogen Phosphorylase B"/>
    <property type="match status" value="1"/>
</dbReference>
<reference evidence="3 4" key="1">
    <citation type="journal article" date="2016" name="Nat. Commun.">
        <title>Thousands of microbial genomes shed light on interconnected biogeochemical processes in an aquifer system.</title>
        <authorList>
            <person name="Anantharaman K."/>
            <person name="Brown C.T."/>
            <person name="Hug L.A."/>
            <person name="Sharon I."/>
            <person name="Castelle C.J."/>
            <person name="Probst A.J."/>
            <person name="Thomas B.C."/>
            <person name="Singh A."/>
            <person name="Wilkins M.J."/>
            <person name="Karaoz U."/>
            <person name="Brodie E.L."/>
            <person name="Williams K.H."/>
            <person name="Hubbard S.S."/>
            <person name="Banfield J.F."/>
        </authorList>
    </citation>
    <scope>NUCLEOTIDE SEQUENCE [LARGE SCALE GENOMIC DNA]</scope>
</reference>
<dbReference type="AlphaFoldDB" id="A0A1F6BDA5"/>
<dbReference type="GO" id="GO:0016757">
    <property type="term" value="F:glycosyltransferase activity"/>
    <property type="evidence" value="ECO:0007669"/>
    <property type="project" value="TreeGrafter"/>
</dbReference>
<dbReference type="GO" id="GO:0009103">
    <property type="term" value="P:lipopolysaccharide biosynthetic process"/>
    <property type="evidence" value="ECO:0007669"/>
    <property type="project" value="TreeGrafter"/>
</dbReference>
<sequence>MRIGIDARLINETGVGRYIRNLLTELAKIDRTNTYVVFVRKAADFEPPNGRWIRRVADIRWHTIAEQIRMPAIFSKEHLDLLHVPYFNVPLFYFGRFIVTIHDLTILHFDTGKATTLPYIIYKMKRLFYYLVLLKAMHWSEKIIAVSHATRKEILDHFDVLPEHVEVIYEG</sequence>
<dbReference type="InterPro" id="IPR028098">
    <property type="entry name" value="Glyco_trans_4-like_N"/>
</dbReference>
<dbReference type="PANTHER" id="PTHR46401:SF2">
    <property type="entry name" value="GLYCOSYLTRANSFERASE WBBK-RELATED"/>
    <property type="match status" value="1"/>
</dbReference>
<keyword evidence="1" id="KW-0808">Transferase</keyword>
<proteinExistence type="predicted"/>
<evidence type="ECO:0000313" key="3">
    <source>
        <dbReference type="EMBL" id="OGG34497.1"/>
    </source>
</evidence>
<name>A0A1F6BDA5_9BACT</name>
<protein>
    <recommendedName>
        <fullName evidence="2">Glycosyltransferase subfamily 4-like N-terminal domain-containing protein</fullName>
    </recommendedName>
</protein>
<comment type="caution">
    <text evidence="3">The sequence shown here is derived from an EMBL/GenBank/DDBJ whole genome shotgun (WGS) entry which is preliminary data.</text>
</comment>
<dbReference type="EMBL" id="MFKE01000028">
    <property type="protein sequence ID" value="OGG34497.1"/>
    <property type="molecule type" value="Genomic_DNA"/>
</dbReference>
<accession>A0A1F6BDA5</accession>
<dbReference type="PANTHER" id="PTHR46401">
    <property type="entry name" value="GLYCOSYLTRANSFERASE WBBK-RELATED"/>
    <property type="match status" value="1"/>
</dbReference>
<evidence type="ECO:0000256" key="1">
    <source>
        <dbReference type="ARBA" id="ARBA00022679"/>
    </source>
</evidence>
<gene>
    <name evidence="3" type="ORF">A2363_04835</name>
</gene>
<evidence type="ECO:0000259" key="2">
    <source>
        <dbReference type="Pfam" id="PF13439"/>
    </source>
</evidence>
<dbReference type="SUPFAM" id="SSF53756">
    <property type="entry name" value="UDP-Glycosyltransferase/glycogen phosphorylase"/>
    <property type="match status" value="1"/>
</dbReference>
<dbReference type="STRING" id="1798401.A2363_04835"/>
<organism evidence="3 4">
    <name type="scientific">Candidatus Gottesmanbacteria bacterium RIFOXYB1_FULL_47_11</name>
    <dbReference type="NCBI Taxonomy" id="1798401"/>
    <lineage>
        <taxon>Bacteria</taxon>
        <taxon>Candidatus Gottesmaniibacteriota</taxon>
    </lineage>
</organism>
<dbReference type="Proteomes" id="UP000176186">
    <property type="component" value="Unassembled WGS sequence"/>
</dbReference>